<dbReference type="HOGENOM" id="CLU_2093196_0_0_10"/>
<dbReference type="STRING" id="1166018.FAES_1822"/>
<reference evidence="1 2" key="1">
    <citation type="journal article" date="2012" name="J. Bacteriol.">
        <title>Genome Sequence of Fibrella aestuarina BUZ 2T, a Filamentous Marine Bacterium.</title>
        <authorList>
            <person name="Filippini M."/>
            <person name="Qi W."/>
            <person name="Blom J."/>
            <person name="Goesmann A."/>
            <person name="Smits T.H."/>
            <person name="Bagheri H.C."/>
        </authorList>
    </citation>
    <scope>NUCLEOTIDE SEQUENCE [LARGE SCALE GENOMIC DNA]</scope>
    <source>
        <strain evidence="2">BUZ 2T</strain>
    </source>
</reference>
<keyword evidence="2" id="KW-1185">Reference proteome</keyword>
<dbReference type="RefSeq" id="WP_015330931.1">
    <property type="nucleotide sequence ID" value="NC_020054.1"/>
</dbReference>
<protein>
    <submittedName>
        <fullName evidence="1">Uncharacterized protein</fullName>
    </submittedName>
</protein>
<sequence length="116" mass="12822">MAKKLSELLPTDEVVLAYGAREEYDAGKRRMVEVEPEKEAVSTFAHFQELSSNEDDYDAETGMSQIAGRTVKIIGTPKYRDEDNPMVAGGKIKVLDKAVPLSKEKEESTPPPPPVE</sequence>
<dbReference type="KEGG" id="fae:FAES_1822"/>
<name>I0K6S9_9BACT</name>
<dbReference type="EMBL" id="HE796683">
    <property type="protein sequence ID" value="CCG99832.1"/>
    <property type="molecule type" value="Genomic_DNA"/>
</dbReference>
<accession>I0K6S9</accession>
<dbReference type="AlphaFoldDB" id="I0K6S9"/>
<organism evidence="1 2">
    <name type="scientific">Fibrella aestuarina BUZ 2</name>
    <dbReference type="NCBI Taxonomy" id="1166018"/>
    <lineage>
        <taxon>Bacteria</taxon>
        <taxon>Pseudomonadati</taxon>
        <taxon>Bacteroidota</taxon>
        <taxon>Cytophagia</taxon>
        <taxon>Cytophagales</taxon>
        <taxon>Spirosomataceae</taxon>
        <taxon>Fibrella</taxon>
    </lineage>
</organism>
<dbReference type="OrthoDB" id="9908245at2"/>
<proteinExistence type="predicted"/>
<evidence type="ECO:0000313" key="2">
    <source>
        <dbReference type="Proteomes" id="UP000011058"/>
    </source>
</evidence>
<dbReference type="Proteomes" id="UP000011058">
    <property type="component" value="Chromosome"/>
</dbReference>
<gene>
    <name evidence="1" type="ORF">FAES_1822</name>
</gene>
<evidence type="ECO:0000313" key="1">
    <source>
        <dbReference type="EMBL" id="CCG99832.1"/>
    </source>
</evidence>